<dbReference type="EMBL" id="RAWE01000007">
    <property type="protein sequence ID" value="RKH06929.1"/>
    <property type="molecule type" value="Genomic_DNA"/>
</dbReference>
<proteinExistence type="predicted"/>
<organism evidence="1 2">
    <name type="scientific">Corallococcus carmarthensis</name>
    <dbReference type="NCBI Taxonomy" id="2316728"/>
    <lineage>
        <taxon>Bacteria</taxon>
        <taxon>Pseudomonadati</taxon>
        <taxon>Myxococcota</taxon>
        <taxon>Myxococcia</taxon>
        <taxon>Myxococcales</taxon>
        <taxon>Cystobacterineae</taxon>
        <taxon>Myxococcaceae</taxon>
        <taxon>Corallococcus</taxon>
    </lineage>
</organism>
<protein>
    <submittedName>
        <fullName evidence="1">Uncharacterized protein</fullName>
    </submittedName>
</protein>
<comment type="caution">
    <text evidence="1">The sequence shown here is derived from an EMBL/GenBank/DDBJ whole genome shotgun (WGS) entry which is preliminary data.</text>
</comment>
<evidence type="ECO:0000313" key="1">
    <source>
        <dbReference type="EMBL" id="RKH06929.1"/>
    </source>
</evidence>
<accession>A0A3A8KIK1</accession>
<keyword evidence="2" id="KW-1185">Reference proteome</keyword>
<gene>
    <name evidence="1" type="ORF">D7X32_03570</name>
</gene>
<dbReference type="Proteomes" id="UP000268313">
    <property type="component" value="Unassembled WGS sequence"/>
</dbReference>
<name>A0A3A8KIK1_9BACT</name>
<dbReference type="AlphaFoldDB" id="A0A3A8KIK1"/>
<evidence type="ECO:0000313" key="2">
    <source>
        <dbReference type="Proteomes" id="UP000268313"/>
    </source>
</evidence>
<dbReference type="RefSeq" id="WP_120601075.1">
    <property type="nucleotide sequence ID" value="NZ_RAWE01000007.1"/>
</dbReference>
<dbReference type="OrthoDB" id="5500340at2"/>
<sequence>MPVQNPSAHGWKGVLGALLLLAGACSREPPPRRAATEAPRVVSIFSRADALPLQQAACGAGDDACPNLALEDFDCPRDAAAEVLIFSGHSMPPLYLHTGPRTLARVAACYRPELIVLDTCYGFSLPLLDALADAVPGALVVGATYKLPPQGLLYDADFFQPGTADARAERFRTRSGKPLTRWRLDPDALHQARDTLETWDVDALEARLVRKLPNLVGVDLPGTDATALVPVAPERFRR</sequence>
<reference evidence="2" key="1">
    <citation type="submission" date="2018-09" db="EMBL/GenBank/DDBJ databases">
        <authorList>
            <person name="Livingstone P.G."/>
            <person name="Whitworth D.E."/>
        </authorList>
    </citation>
    <scope>NUCLEOTIDE SEQUENCE [LARGE SCALE GENOMIC DNA]</scope>
    <source>
        <strain evidence="2">CA043D</strain>
    </source>
</reference>